<keyword evidence="3" id="KW-0274">FAD</keyword>
<dbReference type="InterPro" id="IPR016156">
    <property type="entry name" value="FAD/NAD-linked_Rdtase_dimer_sf"/>
</dbReference>
<comment type="cofactor">
    <cofactor evidence="1">
        <name>FAD</name>
        <dbReference type="ChEBI" id="CHEBI:57692"/>
    </cofactor>
</comment>
<dbReference type="SUPFAM" id="SSF55424">
    <property type="entry name" value="FAD/NAD-linked reductases, dimerisation (C-terminal) domain"/>
    <property type="match status" value="1"/>
</dbReference>
<dbReference type="GO" id="GO:0005737">
    <property type="term" value="C:cytoplasm"/>
    <property type="evidence" value="ECO:0007669"/>
    <property type="project" value="TreeGrafter"/>
</dbReference>
<dbReference type="PANTHER" id="PTHR43557:SF2">
    <property type="entry name" value="RIESKE DOMAIN-CONTAINING PROTEIN-RELATED"/>
    <property type="match status" value="1"/>
</dbReference>
<dbReference type="InterPro" id="IPR028202">
    <property type="entry name" value="Reductase_C"/>
</dbReference>
<dbReference type="AlphaFoldDB" id="A0A934N4T4"/>
<dbReference type="Gene3D" id="3.50.50.60">
    <property type="entry name" value="FAD/NAD(P)-binding domain"/>
    <property type="match status" value="2"/>
</dbReference>
<evidence type="ECO:0000256" key="2">
    <source>
        <dbReference type="ARBA" id="ARBA00022630"/>
    </source>
</evidence>
<evidence type="ECO:0000256" key="4">
    <source>
        <dbReference type="ARBA" id="ARBA00023002"/>
    </source>
</evidence>
<name>A0A934N4T4_9BACT</name>
<dbReference type="Proteomes" id="UP000606991">
    <property type="component" value="Unassembled WGS sequence"/>
</dbReference>
<evidence type="ECO:0000259" key="6">
    <source>
        <dbReference type="Pfam" id="PF14759"/>
    </source>
</evidence>
<dbReference type="Pfam" id="PF14759">
    <property type="entry name" value="Reductase_C"/>
    <property type="match status" value="1"/>
</dbReference>
<feature type="domain" description="FAD/NAD(P)-binding" evidence="5">
    <location>
        <begin position="1"/>
        <end position="295"/>
    </location>
</feature>
<dbReference type="PRINTS" id="PR00411">
    <property type="entry name" value="PNDRDTASEI"/>
</dbReference>
<dbReference type="InterPro" id="IPR036188">
    <property type="entry name" value="FAD/NAD-bd_sf"/>
</dbReference>
<evidence type="ECO:0000256" key="1">
    <source>
        <dbReference type="ARBA" id="ARBA00001974"/>
    </source>
</evidence>
<dbReference type="PANTHER" id="PTHR43557">
    <property type="entry name" value="APOPTOSIS-INDUCING FACTOR 1"/>
    <property type="match status" value="1"/>
</dbReference>
<dbReference type="Pfam" id="PF07992">
    <property type="entry name" value="Pyr_redox_2"/>
    <property type="match status" value="1"/>
</dbReference>
<proteinExistence type="predicted"/>
<organism evidence="7 8">
    <name type="scientific">Candidatus Aeolococcus gillhamiae</name>
    <dbReference type="NCBI Taxonomy" id="3127015"/>
    <lineage>
        <taxon>Bacteria</taxon>
        <taxon>Bacillati</taxon>
        <taxon>Candidatus Dormiibacterota</taxon>
        <taxon>Candidatus Dormibacteria</taxon>
        <taxon>Candidatus Aeolococcales</taxon>
        <taxon>Candidatus Aeolococcaceae</taxon>
        <taxon>Candidatus Aeolococcus</taxon>
    </lineage>
</organism>
<keyword evidence="4" id="KW-0560">Oxidoreductase</keyword>
<dbReference type="Gene3D" id="3.30.390.30">
    <property type="match status" value="1"/>
</dbReference>
<dbReference type="InterPro" id="IPR050446">
    <property type="entry name" value="FAD-oxidoreductase/Apoptosis"/>
</dbReference>
<dbReference type="GO" id="GO:0016651">
    <property type="term" value="F:oxidoreductase activity, acting on NAD(P)H"/>
    <property type="evidence" value="ECO:0007669"/>
    <property type="project" value="TreeGrafter"/>
</dbReference>
<evidence type="ECO:0000313" key="8">
    <source>
        <dbReference type="Proteomes" id="UP000606991"/>
    </source>
</evidence>
<evidence type="ECO:0000259" key="5">
    <source>
        <dbReference type="Pfam" id="PF07992"/>
    </source>
</evidence>
<dbReference type="EMBL" id="JAEKNS010000025">
    <property type="protein sequence ID" value="MBJ7593569.1"/>
    <property type="molecule type" value="Genomic_DNA"/>
</dbReference>
<reference evidence="7 8" key="1">
    <citation type="submission" date="2020-10" db="EMBL/GenBank/DDBJ databases">
        <title>Ca. Dormibacterota MAGs.</title>
        <authorList>
            <person name="Montgomery K."/>
        </authorList>
    </citation>
    <scope>NUCLEOTIDE SEQUENCE [LARGE SCALE GENOMIC DNA]</scope>
    <source>
        <strain evidence="7">SC8812_S17_18</strain>
    </source>
</reference>
<feature type="domain" description="Reductase C-terminal" evidence="6">
    <location>
        <begin position="315"/>
        <end position="405"/>
    </location>
</feature>
<evidence type="ECO:0000313" key="7">
    <source>
        <dbReference type="EMBL" id="MBJ7593569.1"/>
    </source>
</evidence>
<gene>
    <name evidence="7" type="ORF">JF886_01700</name>
</gene>
<protein>
    <submittedName>
        <fullName evidence="7">FAD-dependent oxidoreductase</fullName>
    </submittedName>
</protein>
<dbReference type="InterPro" id="IPR023753">
    <property type="entry name" value="FAD/NAD-binding_dom"/>
</dbReference>
<evidence type="ECO:0000256" key="3">
    <source>
        <dbReference type="ARBA" id="ARBA00022827"/>
    </source>
</evidence>
<dbReference type="SUPFAM" id="SSF51905">
    <property type="entry name" value="FAD/NAD(P)-binding domain"/>
    <property type="match status" value="2"/>
</dbReference>
<keyword evidence="2" id="KW-0285">Flavoprotein</keyword>
<accession>A0A934N4T4</accession>
<comment type="caution">
    <text evidence="7">The sequence shown here is derived from an EMBL/GenBank/DDBJ whole genome shotgun (WGS) entry which is preliminary data.</text>
</comment>
<sequence>MIVGAGLAGASVAVTLREEGFRGPIALLGDEATPPFGRPPLSKTYLQGREGLGSWYVKPPDWYDRREVEFRPDAAVAQLDTAAKQIRLGSDEIIRYDRAVLCTGGRPRRPAIPGTDLPGVHLLRTVADCDAIKSAARPGTRAVVVGMGFIGSEVAASLRQLDVAVTAIVSGATPLDTVLGTEVGATMARIHREHSVQLIPRDRAVRFEGSASVERVVTKAGARIECDFAVVGVGIEPNLSAMADTAIALDNGVLVDAQCRTTVDGTYAAGDVANHLHPLFGRVRVEHYNNAEKMGAAAARSILGDDAPYGYVHTFWSDQYEHKLEYVGHAASWDRFVVRGNVQGQKFVGFYVREGILRAAVGLNRGGDPELDKQGELHACQELIARQAAVPIDVLRDERIDLREL</sequence>
<dbReference type="PRINTS" id="PR00368">
    <property type="entry name" value="FADPNR"/>
</dbReference>